<feature type="compositionally biased region" description="Low complexity" evidence="1">
    <location>
        <begin position="904"/>
        <end position="924"/>
    </location>
</feature>
<dbReference type="InterPro" id="IPR000719">
    <property type="entry name" value="Prot_kinase_dom"/>
</dbReference>
<feature type="region of interest" description="Disordered" evidence="1">
    <location>
        <begin position="737"/>
        <end position="772"/>
    </location>
</feature>
<dbReference type="InterPro" id="IPR008266">
    <property type="entry name" value="Tyr_kinase_AS"/>
</dbReference>
<feature type="compositionally biased region" description="Low complexity" evidence="1">
    <location>
        <begin position="215"/>
        <end position="225"/>
    </location>
</feature>
<dbReference type="GO" id="GO:0004674">
    <property type="term" value="F:protein serine/threonine kinase activity"/>
    <property type="evidence" value="ECO:0007669"/>
    <property type="project" value="TreeGrafter"/>
</dbReference>
<dbReference type="Gene3D" id="1.10.510.10">
    <property type="entry name" value="Transferase(Phosphotransferase) domain 1"/>
    <property type="match status" value="1"/>
</dbReference>
<dbReference type="SUPFAM" id="SSF56112">
    <property type="entry name" value="Protein kinase-like (PK-like)"/>
    <property type="match status" value="1"/>
</dbReference>
<evidence type="ECO:0000259" key="2">
    <source>
        <dbReference type="PROSITE" id="PS50011"/>
    </source>
</evidence>
<evidence type="ECO:0000256" key="1">
    <source>
        <dbReference type="SAM" id="MobiDB-lite"/>
    </source>
</evidence>
<dbReference type="Pfam" id="PF07714">
    <property type="entry name" value="PK_Tyr_Ser-Thr"/>
    <property type="match status" value="2"/>
</dbReference>
<evidence type="ECO:0000313" key="3">
    <source>
        <dbReference type="EMBL" id="KXZ53579.1"/>
    </source>
</evidence>
<name>A0A150GUR0_GONPE</name>
<dbReference type="Proteomes" id="UP000075714">
    <property type="component" value="Unassembled WGS sequence"/>
</dbReference>
<feature type="region of interest" description="Disordered" evidence="1">
    <location>
        <begin position="204"/>
        <end position="226"/>
    </location>
</feature>
<dbReference type="InterPro" id="IPR051681">
    <property type="entry name" value="Ser/Thr_Kinases-Pseudokinases"/>
</dbReference>
<proteinExistence type="predicted"/>
<dbReference type="Gene3D" id="3.30.200.20">
    <property type="entry name" value="Phosphorylase Kinase, domain 1"/>
    <property type="match status" value="1"/>
</dbReference>
<organism evidence="3 4">
    <name type="scientific">Gonium pectorale</name>
    <name type="common">Green alga</name>
    <dbReference type="NCBI Taxonomy" id="33097"/>
    <lineage>
        <taxon>Eukaryota</taxon>
        <taxon>Viridiplantae</taxon>
        <taxon>Chlorophyta</taxon>
        <taxon>core chlorophytes</taxon>
        <taxon>Chlorophyceae</taxon>
        <taxon>CS clade</taxon>
        <taxon>Chlamydomonadales</taxon>
        <taxon>Volvocaceae</taxon>
        <taxon>Gonium</taxon>
    </lineage>
</organism>
<feature type="region of interest" description="Disordered" evidence="1">
    <location>
        <begin position="900"/>
        <end position="926"/>
    </location>
</feature>
<comment type="caution">
    <text evidence="3">The sequence shown here is derived from an EMBL/GenBank/DDBJ whole genome shotgun (WGS) entry which is preliminary data.</text>
</comment>
<dbReference type="STRING" id="33097.A0A150GUR0"/>
<dbReference type="PANTHER" id="PTHR44329:SF214">
    <property type="entry name" value="PROTEIN KINASE DOMAIN-CONTAINING PROTEIN"/>
    <property type="match status" value="1"/>
</dbReference>
<dbReference type="EMBL" id="LSYV01000007">
    <property type="protein sequence ID" value="KXZ53579.1"/>
    <property type="molecule type" value="Genomic_DNA"/>
</dbReference>
<dbReference type="GO" id="GO:0005524">
    <property type="term" value="F:ATP binding"/>
    <property type="evidence" value="ECO:0007669"/>
    <property type="project" value="InterPro"/>
</dbReference>
<keyword evidence="4" id="KW-1185">Reference proteome</keyword>
<dbReference type="OrthoDB" id="547797at2759"/>
<dbReference type="AlphaFoldDB" id="A0A150GUR0"/>
<dbReference type="PANTHER" id="PTHR44329">
    <property type="entry name" value="SERINE/THREONINE-PROTEIN KINASE TNNI3K-RELATED"/>
    <property type="match status" value="1"/>
</dbReference>
<accession>A0A150GUR0</accession>
<gene>
    <name evidence="3" type="ORF">GPECTOR_6g496</name>
</gene>
<dbReference type="InterPro" id="IPR011009">
    <property type="entry name" value="Kinase-like_dom_sf"/>
</dbReference>
<reference evidence="4" key="1">
    <citation type="journal article" date="2016" name="Nat. Commun.">
        <title>The Gonium pectorale genome demonstrates co-option of cell cycle regulation during the evolution of multicellularity.</title>
        <authorList>
            <person name="Hanschen E.R."/>
            <person name="Marriage T.N."/>
            <person name="Ferris P.J."/>
            <person name="Hamaji T."/>
            <person name="Toyoda A."/>
            <person name="Fujiyama A."/>
            <person name="Neme R."/>
            <person name="Noguchi H."/>
            <person name="Minakuchi Y."/>
            <person name="Suzuki M."/>
            <person name="Kawai-Toyooka H."/>
            <person name="Smith D.R."/>
            <person name="Sparks H."/>
            <person name="Anderson J."/>
            <person name="Bakaric R."/>
            <person name="Luria V."/>
            <person name="Karger A."/>
            <person name="Kirschner M.W."/>
            <person name="Durand P.M."/>
            <person name="Michod R.E."/>
            <person name="Nozaki H."/>
            <person name="Olson B.J."/>
        </authorList>
    </citation>
    <scope>NUCLEOTIDE SEQUENCE [LARGE SCALE GENOMIC DNA]</scope>
    <source>
        <strain evidence="4">NIES-2863</strain>
    </source>
</reference>
<feature type="region of interest" description="Disordered" evidence="1">
    <location>
        <begin position="1027"/>
        <end position="1052"/>
    </location>
</feature>
<protein>
    <recommendedName>
        <fullName evidence="2">Protein kinase domain-containing protein</fullName>
    </recommendedName>
</protein>
<sequence length="1245" mass="126106">MHAQTCIQTSWSVNASTSVATLRLSSASSPLFTVPPNGTLDLRRLHLTEAVLPSRPFPLPASSFLVPSAFRLGAGAKLRLLDVTVSTPSCVDLSLHQAFACGLLAASPNATLAPSALTLHRLTTPSLEAVNVTVNCTAAAVPYPCVAAVVSSGRELVQALVLASSTADEVFSPDSTNRNRPPLYVFLSNSIALTAEDLCSSGGGRDNGYGDTSNGSASAAGGSAAQQHPCATPVSVRVSVATVITGPPDGHTVLDLGGLTSAINISKVLLKAGFKDSVDVTKQGSVLLANLTLTGLPTGPPGSLPRSLLRLGMWTFAGIQRDSVGASPRVLELAGVAVELPPEEVAAWYGHAGLPPPPALLPYWCVADARTSYGIGVDLVRDIPNFIAVQAPEPNNNSLLLRKAVTLSDTIVYTQVLLTPTCVPVSSVSAPAVGGGQAAAIAFDRRDYNSNAGVPAGISEGAAAAMAPGAPVTCGSAARPFPSLCVLVPPSWAVEGASSASTGSTATDAAAPGPPLLPTLPMPMDQLQVHYDPAVPPSVLNTLADPNLMRLPWRYPPPPAGTVYGMAAAAPPVKPLLLTVDAALQASSARHDPAFDTVQAVVSFPVMLLGEALSPRVLDLAGLQSVVVVEGPRGMLTLRHLVLVNAPTAGAWRPRFQRGSAAYDAGTRSVPGVWVGGGDRPTGLPYLLLDSVVLLVPQAELEWLAAVWENADEIRSWDLSGSSGTAVEPGLLAAVQSHLDGSRPSHQASRTGGSPDAGATPEPPQAGPSSAGGARALAFEAFSWCGLQGRNLASPELTAPASSSAGASAPLWAPPAAAVLTITGELGRGAQGVVYRGVWRGLPVAVKSVLFQHLSGGGGGGGSDPRAARALAEAAISSSLSHPNIVATYTYTLQPLHDTGPEHPLALSTPSPLSSESPLPASGASAGGTSGGAAVWKLTLIQELCDANSLRHCLQTGVLAAEPGPAVGAVVPGIAPANTALAAPAPLPVLPLGVVLALARDVARGMAHLHSRGVVHADLSSANVLLQSRRPPPPAQPPLERRHSAGGTDGTAVAAADGARPVAGGTGGDAGGGSAGAAASGALPTLAALHSDGGGHCGYVAKVCDFGLSGRLDPEGSATHLSGPARRSSAYSAPELVRHGRAGPAGDVYSFGVVLWELALGLPLPAALARPEGAAVREWLAAQAALADPEAASAAALPPELLAWPPHVPSGYPALVKACLREQPGRRPAFGAIVKQLEKMMQRIN</sequence>
<dbReference type="InterPro" id="IPR001245">
    <property type="entry name" value="Ser-Thr/Tyr_kinase_cat_dom"/>
</dbReference>
<feature type="domain" description="Protein kinase" evidence="2">
    <location>
        <begin position="820"/>
        <end position="1241"/>
    </location>
</feature>
<dbReference type="PROSITE" id="PS50011">
    <property type="entry name" value="PROTEIN_KINASE_DOM"/>
    <property type="match status" value="1"/>
</dbReference>
<evidence type="ECO:0000313" key="4">
    <source>
        <dbReference type="Proteomes" id="UP000075714"/>
    </source>
</evidence>
<dbReference type="PROSITE" id="PS00109">
    <property type="entry name" value="PROTEIN_KINASE_TYR"/>
    <property type="match status" value="1"/>
</dbReference>